<dbReference type="AlphaFoldDB" id="A0A8B9VBW6"/>
<accession>A0A8B9VBW6</accession>
<sequence length="63" mass="7020">MKILCLLLALLFVAFHAAADFPHPPKHLMRCGYRGTFCTPGKCPRGNAYLGRCRAGHSCCKWL</sequence>
<feature type="chain" id="PRO_5034443234" description="Beta-defensin 4" evidence="1">
    <location>
        <begin position="20"/>
        <end position="63"/>
    </location>
</feature>
<feature type="signal peptide" evidence="1">
    <location>
        <begin position="1"/>
        <end position="19"/>
    </location>
</feature>
<organism evidence="2 3">
    <name type="scientific">Anas zonorhyncha</name>
    <name type="common">Eastern spot-billed duck</name>
    <dbReference type="NCBI Taxonomy" id="75864"/>
    <lineage>
        <taxon>Eukaryota</taxon>
        <taxon>Metazoa</taxon>
        <taxon>Chordata</taxon>
        <taxon>Craniata</taxon>
        <taxon>Vertebrata</taxon>
        <taxon>Euteleostomi</taxon>
        <taxon>Archelosauria</taxon>
        <taxon>Archosauria</taxon>
        <taxon>Dinosauria</taxon>
        <taxon>Saurischia</taxon>
        <taxon>Theropoda</taxon>
        <taxon>Coelurosauria</taxon>
        <taxon>Aves</taxon>
        <taxon>Neognathae</taxon>
        <taxon>Galloanserae</taxon>
        <taxon>Anseriformes</taxon>
        <taxon>Anatidae</taxon>
        <taxon>Anatinae</taxon>
        <taxon>Anas</taxon>
    </lineage>
</organism>
<evidence type="ECO:0000313" key="3">
    <source>
        <dbReference type="Proteomes" id="UP000694549"/>
    </source>
</evidence>
<protein>
    <recommendedName>
        <fullName evidence="4">Beta-defensin 4</fullName>
    </recommendedName>
</protein>
<dbReference type="SUPFAM" id="SSF57392">
    <property type="entry name" value="Defensin-like"/>
    <property type="match status" value="1"/>
</dbReference>
<evidence type="ECO:0000256" key="1">
    <source>
        <dbReference type="SAM" id="SignalP"/>
    </source>
</evidence>
<proteinExistence type="predicted"/>
<keyword evidence="1" id="KW-0732">Signal</keyword>
<name>A0A8B9VBW6_9AVES</name>
<dbReference type="Ensembl" id="ENSAZOT00000023754.1">
    <property type="protein sequence ID" value="ENSAZOP00000022097.1"/>
    <property type="gene ID" value="ENSAZOG00000014319.1"/>
</dbReference>
<reference evidence="2" key="2">
    <citation type="submission" date="2025-09" db="UniProtKB">
        <authorList>
            <consortium name="Ensembl"/>
        </authorList>
    </citation>
    <scope>IDENTIFICATION</scope>
</reference>
<evidence type="ECO:0008006" key="4">
    <source>
        <dbReference type="Google" id="ProtNLM"/>
    </source>
</evidence>
<keyword evidence="3" id="KW-1185">Reference proteome</keyword>
<evidence type="ECO:0000313" key="2">
    <source>
        <dbReference type="Ensembl" id="ENSAZOP00000022097.1"/>
    </source>
</evidence>
<dbReference type="Proteomes" id="UP000694549">
    <property type="component" value="Unplaced"/>
</dbReference>
<reference evidence="2" key="1">
    <citation type="submission" date="2025-08" db="UniProtKB">
        <authorList>
            <consortium name="Ensembl"/>
        </authorList>
    </citation>
    <scope>IDENTIFICATION</scope>
</reference>